<dbReference type="Pfam" id="PF17763">
    <property type="entry name" value="Asparaginase_C"/>
    <property type="match status" value="1"/>
</dbReference>
<feature type="domain" description="Asparaginase/glutaminase C-terminal" evidence="8">
    <location>
        <begin position="224"/>
        <end position="328"/>
    </location>
</feature>
<dbReference type="InterPro" id="IPR027475">
    <property type="entry name" value="Asparaginase/glutaminase_AS2"/>
</dbReference>
<feature type="domain" description="L-asparaginase N-terminal" evidence="7">
    <location>
        <begin position="20"/>
        <end position="199"/>
    </location>
</feature>
<dbReference type="SMART" id="SM00870">
    <property type="entry name" value="Asparaginase"/>
    <property type="match status" value="1"/>
</dbReference>
<dbReference type="EC" id="3.5.1.1" evidence="2"/>
<dbReference type="Proteomes" id="UP001602013">
    <property type="component" value="Unassembled WGS sequence"/>
</dbReference>
<dbReference type="InterPro" id="IPR027474">
    <property type="entry name" value="L-asparaginase_N"/>
</dbReference>
<comment type="catalytic activity">
    <reaction evidence="4">
        <text>L-asparagine + H2O = L-aspartate + NH4(+)</text>
        <dbReference type="Rhea" id="RHEA:21016"/>
        <dbReference type="ChEBI" id="CHEBI:15377"/>
        <dbReference type="ChEBI" id="CHEBI:28938"/>
        <dbReference type="ChEBI" id="CHEBI:29991"/>
        <dbReference type="ChEBI" id="CHEBI:58048"/>
        <dbReference type="EC" id="3.5.1.1"/>
    </reaction>
</comment>
<dbReference type="Gene3D" id="3.40.50.1170">
    <property type="entry name" value="L-asparaginase, N-terminal domain"/>
    <property type="match status" value="1"/>
</dbReference>
<dbReference type="PROSITE" id="PS00144">
    <property type="entry name" value="ASN_GLN_ASE_1"/>
    <property type="match status" value="1"/>
</dbReference>
<dbReference type="InterPro" id="IPR020827">
    <property type="entry name" value="Asparaginase/glutaminase_AS1"/>
</dbReference>
<evidence type="ECO:0000256" key="5">
    <source>
        <dbReference type="PROSITE-ProRule" id="PRU10099"/>
    </source>
</evidence>
<protein>
    <recommendedName>
        <fullName evidence="2">asparaginase</fullName>
        <ecNumber evidence="2">3.5.1.1</ecNumber>
    </recommendedName>
</protein>
<evidence type="ECO:0000259" key="8">
    <source>
        <dbReference type="Pfam" id="PF17763"/>
    </source>
</evidence>
<organism evidence="9 10">
    <name type="scientific">Microtetraspora malaysiensis</name>
    <dbReference type="NCBI Taxonomy" id="161358"/>
    <lineage>
        <taxon>Bacteria</taxon>
        <taxon>Bacillati</taxon>
        <taxon>Actinomycetota</taxon>
        <taxon>Actinomycetes</taxon>
        <taxon>Streptosporangiales</taxon>
        <taxon>Streptosporangiaceae</taxon>
        <taxon>Microtetraspora</taxon>
    </lineage>
</organism>
<dbReference type="RefSeq" id="WP_387416810.1">
    <property type="nucleotide sequence ID" value="NZ_JBIASD010000033.1"/>
</dbReference>
<dbReference type="PRINTS" id="PR00139">
    <property type="entry name" value="ASNGLNASE"/>
</dbReference>
<dbReference type="InterPro" id="IPR027473">
    <property type="entry name" value="L-asparaginase_C"/>
</dbReference>
<comment type="similarity">
    <text evidence="1">Belongs to the asparaginase 1 family.</text>
</comment>
<keyword evidence="3" id="KW-0378">Hydrolase</keyword>
<evidence type="ECO:0000256" key="1">
    <source>
        <dbReference type="ARBA" id="ARBA00010518"/>
    </source>
</evidence>
<dbReference type="PIRSF" id="PIRSF001220">
    <property type="entry name" value="L-ASNase_gatD"/>
    <property type="match status" value="1"/>
</dbReference>
<dbReference type="EMBL" id="JBIASD010000033">
    <property type="protein sequence ID" value="MFF3670590.1"/>
    <property type="molecule type" value="Genomic_DNA"/>
</dbReference>
<dbReference type="PIRSF" id="PIRSF500176">
    <property type="entry name" value="L_ASNase"/>
    <property type="match status" value="1"/>
</dbReference>
<dbReference type="InterPro" id="IPR037152">
    <property type="entry name" value="L-asparaginase_N_sf"/>
</dbReference>
<evidence type="ECO:0000313" key="10">
    <source>
        <dbReference type="Proteomes" id="UP001602013"/>
    </source>
</evidence>
<keyword evidence="10" id="KW-1185">Reference proteome</keyword>
<sequence length="340" mass="34563">MTRDDGLGGGLDDVPAAVARVVVIATGGTIASSSDPGGAAVARRTVAQLLGTAGYGDVEVEGRDLLNLGSYLFGHRELRVIAEAVMAELARDEVTGVVVSHGTDTMEETAFLLDLVHDSGKPVVLTGAQRASDQPDSDGPRNLREAVAVAASPETRGCGALISFAGRIFSPRRTRKHHTVAAEPYRTADGGPIGRIGASGVVIMALPVRPAPLIRPGPRFDGTRVDIVTVHPGADAALARAAVRAGAQAVVLAGTGVGNANHALLEWVSEAVAAGTVVGLSTRVAEGPVVPVYGNAGGADLVRAGALSMGALPLYHARLLLALLISEGVAVTGRTLAPYV</sequence>
<dbReference type="PROSITE" id="PS00917">
    <property type="entry name" value="ASN_GLN_ASE_2"/>
    <property type="match status" value="1"/>
</dbReference>
<dbReference type="InterPro" id="IPR006034">
    <property type="entry name" value="Asparaginase/glutaminase-like"/>
</dbReference>
<evidence type="ECO:0000256" key="6">
    <source>
        <dbReference type="PROSITE-ProRule" id="PRU10100"/>
    </source>
</evidence>
<feature type="active site" evidence="5">
    <location>
        <position position="29"/>
    </location>
</feature>
<evidence type="ECO:0000256" key="2">
    <source>
        <dbReference type="ARBA" id="ARBA00012920"/>
    </source>
</evidence>
<dbReference type="SUPFAM" id="SSF53774">
    <property type="entry name" value="Glutaminase/Asparaginase"/>
    <property type="match status" value="1"/>
</dbReference>
<dbReference type="SFLD" id="SFLDS00057">
    <property type="entry name" value="Glutaminase/Asparaginase"/>
    <property type="match status" value="1"/>
</dbReference>
<dbReference type="Pfam" id="PF00710">
    <property type="entry name" value="Asparaginase"/>
    <property type="match status" value="1"/>
</dbReference>
<feature type="active site" evidence="6">
    <location>
        <position position="103"/>
    </location>
</feature>
<dbReference type="PROSITE" id="PS51732">
    <property type="entry name" value="ASN_GLN_ASE_3"/>
    <property type="match status" value="1"/>
</dbReference>
<evidence type="ECO:0000259" key="7">
    <source>
        <dbReference type="Pfam" id="PF00710"/>
    </source>
</evidence>
<evidence type="ECO:0000256" key="4">
    <source>
        <dbReference type="ARBA" id="ARBA00049366"/>
    </source>
</evidence>
<dbReference type="InterPro" id="IPR004550">
    <property type="entry name" value="AsnASE_II"/>
</dbReference>
<dbReference type="Gene3D" id="3.40.50.40">
    <property type="match status" value="1"/>
</dbReference>
<gene>
    <name evidence="9" type="ORF">ACFYXI_33880</name>
</gene>
<comment type="caution">
    <text evidence="9">The sequence shown here is derived from an EMBL/GenBank/DDBJ whole genome shotgun (WGS) entry which is preliminary data.</text>
</comment>
<accession>A0ABW6T413</accession>
<reference evidence="9 10" key="1">
    <citation type="submission" date="2024-10" db="EMBL/GenBank/DDBJ databases">
        <title>The Natural Products Discovery Center: Release of the First 8490 Sequenced Strains for Exploring Actinobacteria Biosynthetic Diversity.</title>
        <authorList>
            <person name="Kalkreuter E."/>
            <person name="Kautsar S.A."/>
            <person name="Yang D."/>
            <person name="Bader C.D."/>
            <person name="Teijaro C.N."/>
            <person name="Fluegel L."/>
            <person name="Davis C.M."/>
            <person name="Simpson J.R."/>
            <person name="Lauterbach L."/>
            <person name="Steele A.D."/>
            <person name="Gui C."/>
            <person name="Meng S."/>
            <person name="Li G."/>
            <person name="Viehrig K."/>
            <person name="Ye F."/>
            <person name="Su P."/>
            <person name="Kiefer A.F."/>
            <person name="Nichols A."/>
            <person name="Cepeda A.J."/>
            <person name="Yan W."/>
            <person name="Fan B."/>
            <person name="Jiang Y."/>
            <person name="Adhikari A."/>
            <person name="Zheng C.-J."/>
            <person name="Schuster L."/>
            <person name="Cowan T.M."/>
            <person name="Smanski M.J."/>
            <person name="Chevrette M.G."/>
            <person name="De Carvalho L.P.S."/>
            <person name="Shen B."/>
        </authorList>
    </citation>
    <scope>NUCLEOTIDE SEQUENCE [LARGE SCALE GENOMIC DNA]</scope>
    <source>
        <strain evidence="9 10">NPDC002173</strain>
    </source>
</reference>
<dbReference type="PANTHER" id="PTHR11707:SF28">
    <property type="entry name" value="60 KDA LYSOPHOSPHOLIPASE"/>
    <property type="match status" value="1"/>
</dbReference>
<dbReference type="CDD" id="cd08964">
    <property type="entry name" value="L-asparaginase_II"/>
    <property type="match status" value="1"/>
</dbReference>
<dbReference type="PANTHER" id="PTHR11707">
    <property type="entry name" value="L-ASPARAGINASE"/>
    <property type="match status" value="1"/>
</dbReference>
<evidence type="ECO:0000313" key="9">
    <source>
        <dbReference type="EMBL" id="MFF3670590.1"/>
    </source>
</evidence>
<evidence type="ECO:0000256" key="3">
    <source>
        <dbReference type="ARBA" id="ARBA00022801"/>
    </source>
</evidence>
<name>A0ABW6T413_9ACTN</name>
<dbReference type="InterPro" id="IPR036152">
    <property type="entry name" value="Asp/glu_Ase-like_sf"/>
</dbReference>
<proteinExistence type="inferred from homology"/>
<dbReference type="InterPro" id="IPR040919">
    <property type="entry name" value="Asparaginase_C"/>
</dbReference>